<evidence type="ECO:0000256" key="13">
    <source>
        <dbReference type="SAM" id="MobiDB-lite"/>
    </source>
</evidence>
<dbReference type="InterPro" id="IPR055343">
    <property type="entry name" value="CREG_beta-barrel"/>
</dbReference>
<organism evidence="15 16">
    <name type="scientific">Vespula pensylvanica</name>
    <name type="common">Western yellow jacket</name>
    <name type="synonym">Wasp</name>
    <dbReference type="NCBI Taxonomy" id="30213"/>
    <lineage>
        <taxon>Eukaryota</taxon>
        <taxon>Metazoa</taxon>
        <taxon>Ecdysozoa</taxon>
        <taxon>Arthropoda</taxon>
        <taxon>Hexapoda</taxon>
        <taxon>Insecta</taxon>
        <taxon>Pterygota</taxon>
        <taxon>Neoptera</taxon>
        <taxon>Endopterygota</taxon>
        <taxon>Hymenoptera</taxon>
        <taxon>Apocrita</taxon>
        <taxon>Aculeata</taxon>
        <taxon>Vespoidea</taxon>
        <taxon>Vespidae</taxon>
        <taxon>Vespinae</taxon>
        <taxon>Vespula</taxon>
    </lineage>
</organism>
<evidence type="ECO:0000256" key="11">
    <source>
        <dbReference type="ARBA" id="ARBA00023274"/>
    </source>
</evidence>
<dbReference type="InterPro" id="IPR012349">
    <property type="entry name" value="Split_barrel_FMN-bd"/>
</dbReference>
<evidence type="ECO:0000256" key="9">
    <source>
        <dbReference type="ARBA" id="ARBA00023180"/>
    </source>
</evidence>
<evidence type="ECO:0000256" key="4">
    <source>
        <dbReference type="ARBA" id="ARBA00022517"/>
    </source>
</evidence>
<keyword evidence="5" id="KW-0964">Secreted</keyword>
<dbReference type="PANTHER" id="PTHR23237:SF6">
    <property type="entry name" value="H_ACA RIBONUCLEOPROTEIN COMPLEX SUBUNIT 1"/>
    <property type="match status" value="1"/>
</dbReference>
<dbReference type="Proteomes" id="UP000600918">
    <property type="component" value="Unassembled WGS sequence"/>
</dbReference>
<dbReference type="GO" id="GO:0005576">
    <property type="term" value="C:extracellular region"/>
    <property type="evidence" value="ECO:0007669"/>
    <property type="project" value="UniProtKB-SubCell"/>
</dbReference>
<dbReference type="FunFam" id="2.30.110.10:FF:000004">
    <property type="entry name" value="Cellular repressor of E1A-stimulated genes 1"/>
    <property type="match status" value="1"/>
</dbReference>
<evidence type="ECO:0000256" key="3">
    <source>
        <dbReference type="ARBA" id="ARBA00009230"/>
    </source>
</evidence>
<evidence type="ECO:0000256" key="10">
    <source>
        <dbReference type="ARBA" id="ARBA00023242"/>
    </source>
</evidence>
<keyword evidence="10" id="KW-0539">Nucleus</keyword>
<dbReference type="GO" id="GO:0012505">
    <property type="term" value="C:endomembrane system"/>
    <property type="evidence" value="ECO:0007669"/>
    <property type="project" value="UniProtKB-ARBA"/>
</dbReference>
<evidence type="ECO:0000256" key="12">
    <source>
        <dbReference type="ARBA" id="ARBA00038293"/>
    </source>
</evidence>
<keyword evidence="6" id="KW-0698">rRNA processing</keyword>
<protein>
    <recommendedName>
        <fullName evidence="14">CREG-like beta-barrel domain-containing protein</fullName>
    </recommendedName>
</protein>
<dbReference type="InterPro" id="IPR007504">
    <property type="entry name" value="H/ACA_rnp_Gar1/Naf1"/>
</dbReference>
<dbReference type="Gene3D" id="2.40.10.230">
    <property type="entry name" value="Probable tRNA pseudouridine synthase domain"/>
    <property type="match status" value="1"/>
</dbReference>
<comment type="similarity">
    <text evidence="12">Belongs to the GAR1 family.</text>
</comment>
<evidence type="ECO:0000256" key="7">
    <source>
        <dbReference type="ARBA" id="ARBA00022729"/>
    </source>
</evidence>
<dbReference type="InterPro" id="IPR009000">
    <property type="entry name" value="Transl_B-barrel_sf"/>
</dbReference>
<feature type="region of interest" description="Disordered" evidence="13">
    <location>
        <begin position="492"/>
        <end position="568"/>
    </location>
</feature>
<keyword evidence="4" id="KW-0690">Ribosome biogenesis</keyword>
<feature type="compositionally biased region" description="Gly residues" evidence="13">
    <location>
        <begin position="521"/>
        <end position="557"/>
    </location>
</feature>
<dbReference type="GO" id="GO:0034513">
    <property type="term" value="F:box H/ACA snoRNA binding"/>
    <property type="evidence" value="ECO:0007669"/>
    <property type="project" value="TreeGrafter"/>
</dbReference>
<feature type="region of interest" description="Disordered" evidence="13">
    <location>
        <begin position="369"/>
        <end position="408"/>
    </location>
</feature>
<dbReference type="GO" id="GO:0005737">
    <property type="term" value="C:cytoplasm"/>
    <property type="evidence" value="ECO:0007669"/>
    <property type="project" value="UniProtKB-ARBA"/>
</dbReference>
<feature type="compositionally biased region" description="Gly residues" evidence="13">
    <location>
        <begin position="369"/>
        <end position="395"/>
    </location>
</feature>
<dbReference type="Gene3D" id="2.30.110.10">
    <property type="entry name" value="Electron Transport, Fmn-binding Protein, Chain A"/>
    <property type="match status" value="1"/>
</dbReference>
<dbReference type="EMBL" id="JACSDY010000001">
    <property type="protein sequence ID" value="KAF7438434.1"/>
    <property type="molecule type" value="Genomic_DNA"/>
</dbReference>
<dbReference type="GO" id="GO:0000454">
    <property type="term" value="P:snoRNA guided rRNA pseudouridine synthesis"/>
    <property type="evidence" value="ECO:0007669"/>
    <property type="project" value="TreeGrafter"/>
</dbReference>
<dbReference type="PANTHER" id="PTHR23237">
    <property type="entry name" value="NUCLEOLAR PROTEIN FAMILY A MEMBER 1 SNORNP PROTEIN GAR1"/>
    <property type="match status" value="1"/>
</dbReference>
<keyword evidence="7" id="KW-0732">Signal</keyword>
<name>A0A834PEV0_VESPE</name>
<proteinExistence type="inferred from homology"/>
<comment type="subcellular location">
    <subcellularLocation>
        <location evidence="1">Nucleus</location>
        <location evidence="1">Nucleolus</location>
    </subcellularLocation>
    <subcellularLocation>
        <location evidence="2">Secreted</location>
    </subcellularLocation>
</comment>
<keyword evidence="8" id="KW-0694">RNA-binding</keyword>
<evidence type="ECO:0000313" key="16">
    <source>
        <dbReference type="Proteomes" id="UP000600918"/>
    </source>
</evidence>
<dbReference type="Pfam" id="PF13883">
    <property type="entry name" value="CREG_beta-barrel"/>
    <property type="match status" value="1"/>
</dbReference>
<evidence type="ECO:0000256" key="1">
    <source>
        <dbReference type="ARBA" id="ARBA00004604"/>
    </source>
</evidence>
<dbReference type="SUPFAM" id="SSF50475">
    <property type="entry name" value="FMN-binding split barrel"/>
    <property type="match status" value="1"/>
</dbReference>
<dbReference type="AlphaFoldDB" id="A0A834PEV0"/>
<dbReference type="GO" id="GO:0031429">
    <property type="term" value="C:box H/ACA snoRNP complex"/>
    <property type="evidence" value="ECO:0007669"/>
    <property type="project" value="TreeGrafter"/>
</dbReference>
<accession>A0A834PEV0</accession>
<evidence type="ECO:0000259" key="14">
    <source>
        <dbReference type="Pfam" id="PF13883"/>
    </source>
</evidence>
<dbReference type="InterPro" id="IPR038664">
    <property type="entry name" value="Gar1/Naf1_Cbf5-bd_sf"/>
</dbReference>
<keyword evidence="16" id="KW-1185">Reference proteome</keyword>
<evidence type="ECO:0000256" key="5">
    <source>
        <dbReference type="ARBA" id="ARBA00022525"/>
    </source>
</evidence>
<keyword evidence="9" id="KW-0325">Glycoprotein</keyword>
<feature type="domain" description="CREG-like beta-barrel" evidence="14">
    <location>
        <begin position="144"/>
        <end position="311"/>
    </location>
</feature>
<comment type="similarity">
    <text evidence="3">Belongs to the CREG family.</text>
</comment>
<reference evidence="15" key="1">
    <citation type="journal article" date="2020" name="G3 (Bethesda)">
        <title>High-Quality Assemblies for Three Invasive Social Wasps from the &lt;i&gt;Vespula&lt;/i&gt; Genus.</title>
        <authorList>
            <person name="Harrop T.W.R."/>
            <person name="Guhlin J."/>
            <person name="McLaughlin G.M."/>
            <person name="Permina E."/>
            <person name="Stockwell P."/>
            <person name="Gilligan J."/>
            <person name="Le Lec M.F."/>
            <person name="Gruber M.A.M."/>
            <person name="Quinn O."/>
            <person name="Lovegrove M."/>
            <person name="Duncan E.J."/>
            <person name="Remnant E.J."/>
            <person name="Van Eeckhoven J."/>
            <person name="Graham B."/>
            <person name="Knapp R.A."/>
            <person name="Langford K.W."/>
            <person name="Kronenberg Z."/>
            <person name="Press M.O."/>
            <person name="Eacker S.M."/>
            <person name="Wilson-Rankin E.E."/>
            <person name="Purcell J."/>
            <person name="Lester P.J."/>
            <person name="Dearden P.K."/>
        </authorList>
    </citation>
    <scope>NUCLEOTIDE SEQUENCE</scope>
    <source>
        <strain evidence="15">Volc-1</strain>
    </source>
</reference>
<gene>
    <name evidence="15" type="ORF">H0235_000825</name>
</gene>
<sequence>MIYNTSYVHINYYACVLKQQSSIFDNARFSSGIGESDSHCRLAICVRTLERSVPAVTNRAKSVEMILRVSIFIAFLILTIEAKKYNNQNGDKYRQWQEFEEFLEWKKMKEQREREGKWSIDFTDNSSDSIKNYEREHRRSQDPPPVEDAVLMARYIVNQADWTSVATISTRHEIETFPTVNLVSFSDGPLGNGSGIPYLYLTPLDFTSQDLTRDNRATLFMTLAQENYCREKIWDPMDPRCARVILTGKIKAIKNDNPEIELAKSAVFGRHPALENMPADHHFYFAKLKMISIAVLDTFGGPKYVSVKDYLHPPTPNVTEEFYKRIRKQQQDYASDSQEAYNMKPMTNFLNPITNINMSFRGRGGGGGFGRGGGGFGRGGGGFRGGRGGRGGGGDRGSRGFDQGPPETVTPLGHFTWTVQDDLVAKVDIEQVPFFNAPIYTENKQQIGKIDEIFGNIRDYYVSIRLSENIKASSFVKDTPLFIDPAKLLPLQRFLPKPPGEKRRGGGSGRGINKGSRGRGGRGGGGGRGSFNRGGGGGRGGFRGSRGGGGGGGGFGRDFGRGRGRGKW</sequence>
<evidence type="ECO:0000256" key="2">
    <source>
        <dbReference type="ARBA" id="ARBA00004613"/>
    </source>
</evidence>
<comment type="caution">
    <text evidence="15">The sequence shown here is derived from an EMBL/GenBank/DDBJ whole genome shotgun (WGS) entry which is preliminary data.</text>
</comment>
<dbReference type="SUPFAM" id="SSF50447">
    <property type="entry name" value="Translation proteins"/>
    <property type="match status" value="1"/>
</dbReference>
<dbReference type="FunFam" id="2.40.10.230:FF:000001">
    <property type="entry name" value="H/ACA ribonucleoprotein complex subunit"/>
    <property type="match status" value="1"/>
</dbReference>
<keyword evidence="11" id="KW-0687">Ribonucleoprotein</keyword>
<dbReference type="Pfam" id="PF04410">
    <property type="entry name" value="Gar1"/>
    <property type="match status" value="1"/>
</dbReference>
<evidence type="ECO:0000256" key="6">
    <source>
        <dbReference type="ARBA" id="ARBA00022552"/>
    </source>
</evidence>
<evidence type="ECO:0000313" key="15">
    <source>
        <dbReference type="EMBL" id="KAF7438434.1"/>
    </source>
</evidence>
<evidence type="ECO:0000256" key="8">
    <source>
        <dbReference type="ARBA" id="ARBA00022884"/>
    </source>
</evidence>